<dbReference type="AlphaFoldDB" id="A0A5B6WX26"/>
<dbReference type="OrthoDB" id="1606438at2759"/>
<dbReference type="Gene3D" id="3.40.50.150">
    <property type="entry name" value="Vaccinia Virus protein VP39"/>
    <property type="match status" value="1"/>
</dbReference>
<keyword evidence="1" id="KW-0732">Signal</keyword>
<keyword evidence="3" id="KW-1185">Reference proteome</keyword>
<dbReference type="EMBL" id="SMMG02000001">
    <property type="protein sequence ID" value="KAA3486480.1"/>
    <property type="molecule type" value="Genomic_DNA"/>
</dbReference>
<feature type="chain" id="PRO_5022685749" evidence="1">
    <location>
        <begin position="19"/>
        <end position="95"/>
    </location>
</feature>
<keyword evidence="2" id="KW-0808">Transferase</keyword>
<evidence type="ECO:0000256" key="1">
    <source>
        <dbReference type="SAM" id="SignalP"/>
    </source>
</evidence>
<protein>
    <submittedName>
        <fullName evidence="2">Caffeic acid 3-O-methyltransferase-like isoform X2</fullName>
    </submittedName>
</protein>
<organism evidence="2 3">
    <name type="scientific">Gossypium australe</name>
    <dbReference type="NCBI Taxonomy" id="47621"/>
    <lineage>
        <taxon>Eukaryota</taxon>
        <taxon>Viridiplantae</taxon>
        <taxon>Streptophyta</taxon>
        <taxon>Embryophyta</taxon>
        <taxon>Tracheophyta</taxon>
        <taxon>Spermatophyta</taxon>
        <taxon>Magnoliopsida</taxon>
        <taxon>eudicotyledons</taxon>
        <taxon>Gunneridae</taxon>
        <taxon>Pentapetalae</taxon>
        <taxon>rosids</taxon>
        <taxon>malvids</taxon>
        <taxon>Malvales</taxon>
        <taxon>Malvaceae</taxon>
        <taxon>Malvoideae</taxon>
        <taxon>Gossypium</taxon>
    </lineage>
</organism>
<sequence length="95" mass="10521">MVLLESIMSGLLTADVVAVTTFRVGSDGQCVYLQKIAVTVRLDIVLHVLPGAKGRTFKEFETLAFQAGFAAFKSICRAYNYWAMELFQNVNNSPQ</sequence>
<reference evidence="3" key="1">
    <citation type="journal article" date="2019" name="Plant Biotechnol. J.">
        <title>Genome sequencing of the Australian wild diploid species Gossypium australe highlights disease resistance and delayed gland morphogenesis.</title>
        <authorList>
            <person name="Cai Y."/>
            <person name="Cai X."/>
            <person name="Wang Q."/>
            <person name="Wang P."/>
            <person name="Zhang Y."/>
            <person name="Cai C."/>
            <person name="Xu Y."/>
            <person name="Wang K."/>
            <person name="Zhou Z."/>
            <person name="Wang C."/>
            <person name="Geng S."/>
            <person name="Li B."/>
            <person name="Dong Q."/>
            <person name="Hou Y."/>
            <person name="Wang H."/>
            <person name="Ai P."/>
            <person name="Liu Z."/>
            <person name="Yi F."/>
            <person name="Sun M."/>
            <person name="An G."/>
            <person name="Cheng J."/>
            <person name="Zhang Y."/>
            <person name="Shi Q."/>
            <person name="Xie Y."/>
            <person name="Shi X."/>
            <person name="Chang Y."/>
            <person name="Huang F."/>
            <person name="Chen Y."/>
            <person name="Hong S."/>
            <person name="Mi L."/>
            <person name="Sun Q."/>
            <person name="Zhang L."/>
            <person name="Zhou B."/>
            <person name="Peng R."/>
            <person name="Zhang X."/>
            <person name="Liu F."/>
        </authorList>
    </citation>
    <scope>NUCLEOTIDE SEQUENCE [LARGE SCALE GENOMIC DNA]</scope>
    <source>
        <strain evidence="3">cv. PA1801</strain>
    </source>
</reference>
<accession>A0A5B6WX26</accession>
<evidence type="ECO:0000313" key="2">
    <source>
        <dbReference type="EMBL" id="KAA3486480.1"/>
    </source>
</evidence>
<proteinExistence type="predicted"/>
<evidence type="ECO:0000313" key="3">
    <source>
        <dbReference type="Proteomes" id="UP000325315"/>
    </source>
</evidence>
<keyword evidence="2" id="KW-0489">Methyltransferase</keyword>
<name>A0A5B6WX26_9ROSI</name>
<gene>
    <name evidence="2" type="ORF">EPI10_030387</name>
</gene>
<comment type="caution">
    <text evidence="2">The sequence shown here is derived from an EMBL/GenBank/DDBJ whole genome shotgun (WGS) entry which is preliminary data.</text>
</comment>
<dbReference type="GO" id="GO:0008168">
    <property type="term" value="F:methyltransferase activity"/>
    <property type="evidence" value="ECO:0007669"/>
    <property type="project" value="UniProtKB-KW"/>
</dbReference>
<dbReference type="InterPro" id="IPR029063">
    <property type="entry name" value="SAM-dependent_MTases_sf"/>
</dbReference>
<dbReference type="Proteomes" id="UP000325315">
    <property type="component" value="Unassembled WGS sequence"/>
</dbReference>
<dbReference type="GO" id="GO:0032259">
    <property type="term" value="P:methylation"/>
    <property type="evidence" value="ECO:0007669"/>
    <property type="project" value="UniProtKB-KW"/>
</dbReference>
<feature type="signal peptide" evidence="1">
    <location>
        <begin position="1"/>
        <end position="18"/>
    </location>
</feature>